<dbReference type="AlphaFoldDB" id="A0A1D2YWF6"/>
<comment type="catalytic activity">
    <reaction evidence="5">
        <text>oxaloacetate + acetyl-CoA + H2O = citrate + CoA + H(+)</text>
        <dbReference type="Rhea" id="RHEA:16845"/>
        <dbReference type="ChEBI" id="CHEBI:15377"/>
        <dbReference type="ChEBI" id="CHEBI:15378"/>
        <dbReference type="ChEBI" id="CHEBI:16452"/>
        <dbReference type="ChEBI" id="CHEBI:16947"/>
        <dbReference type="ChEBI" id="CHEBI:57287"/>
        <dbReference type="ChEBI" id="CHEBI:57288"/>
        <dbReference type="EC" id="2.3.3.16"/>
    </reaction>
</comment>
<keyword evidence="9" id="KW-1185">Reference proteome</keyword>
<dbReference type="PANTHER" id="PTHR11739:SF4">
    <property type="entry name" value="CITRATE SYNTHASE, PEROXISOMAL"/>
    <property type="match status" value="1"/>
</dbReference>
<dbReference type="GO" id="GO:0006099">
    <property type="term" value="P:tricarboxylic acid cycle"/>
    <property type="evidence" value="ECO:0007669"/>
    <property type="project" value="UniProtKB-UniPathway"/>
</dbReference>
<accession>A0A1D2YWF6</accession>
<gene>
    <name evidence="8" type="ORF">BHF71_06445</name>
</gene>
<comment type="caution">
    <text evidence="8">The sequence shown here is derived from an EMBL/GenBank/DDBJ whole genome shotgun (WGS) entry which is preliminary data.</text>
</comment>
<dbReference type="NCBIfam" id="TIGR01800">
    <property type="entry name" value="cit_synth_II"/>
    <property type="match status" value="1"/>
</dbReference>
<dbReference type="Proteomes" id="UP000243739">
    <property type="component" value="Unassembled WGS sequence"/>
</dbReference>
<dbReference type="Gene3D" id="1.10.230.10">
    <property type="entry name" value="Cytochrome P450-Terp, domain 2"/>
    <property type="match status" value="1"/>
</dbReference>
<dbReference type="RefSeq" id="WP_069656053.1">
    <property type="nucleotide sequence ID" value="NZ_MIJF01000008.1"/>
</dbReference>
<dbReference type="InterPro" id="IPR036969">
    <property type="entry name" value="Citrate_synthase_sf"/>
</dbReference>
<feature type="active site" evidence="7">
    <location>
        <position position="307"/>
    </location>
</feature>
<evidence type="ECO:0000256" key="5">
    <source>
        <dbReference type="ARBA" id="ARBA00049288"/>
    </source>
</evidence>
<keyword evidence="3" id="KW-0816">Tricarboxylic acid cycle</keyword>
<evidence type="ECO:0000256" key="7">
    <source>
        <dbReference type="PIRSR" id="PIRSR001369-1"/>
    </source>
</evidence>
<organism evidence="8 9">
    <name type="scientific">Vulcanibacillus modesticaldus</name>
    <dbReference type="NCBI Taxonomy" id="337097"/>
    <lineage>
        <taxon>Bacteria</taxon>
        <taxon>Bacillati</taxon>
        <taxon>Bacillota</taxon>
        <taxon>Bacilli</taxon>
        <taxon>Bacillales</taxon>
        <taxon>Bacillaceae</taxon>
        <taxon>Vulcanibacillus</taxon>
    </lineage>
</organism>
<evidence type="ECO:0000256" key="2">
    <source>
        <dbReference type="ARBA" id="ARBA00010566"/>
    </source>
</evidence>
<dbReference type="GO" id="GO:0005975">
    <property type="term" value="P:carbohydrate metabolic process"/>
    <property type="evidence" value="ECO:0007669"/>
    <property type="project" value="TreeGrafter"/>
</dbReference>
<dbReference type="OrthoDB" id="9800864at2"/>
<sequence>MTASKGLEGIIAAQSSISSIVGATLTYRGYNIDDLATNSEFEEVVYLLWYGKLPNIDELTKFKEELNSMGNLPNEIIETIKKFPKDVNPMAALRTAVSTLSLYDPDMQDLSDEANLRKAKRLLTQISTIVAAFHRVRNDLEPLSPDPSLSFAENFLYMLNGEKPDKISIEAFNKALVLHADHEFNASTFASRVTVATLSDMHSGIVSAIGTLKGPLHGGANERVMAMLEEIGELDRIEAYLEEKFAKKEKIMGIGHRVYKQGDPRAKHLKEMSRQLGELNGDTKWYDMSVKINEIVTAKIGLLPNVDFYSASVYTYLGIPRDLFTPIFAISRTSGWTAHMMEQYRNNRLIRPRAEYTGPTHQEYVPIEKR</sequence>
<feature type="active site" evidence="7">
    <location>
        <position position="256"/>
    </location>
</feature>
<evidence type="ECO:0000256" key="6">
    <source>
        <dbReference type="PIRNR" id="PIRNR001369"/>
    </source>
</evidence>
<dbReference type="PRINTS" id="PR00143">
    <property type="entry name" value="CITRTSNTHASE"/>
</dbReference>
<dbReference type="GO" id="GO:0005829">
    <property type="term" value="C:cytosol"/>
    <property type="evidence" value="ECO:0007669"/>
    <property type="project" value="TreeGrafter"/>
</dbReference>
<evidence type="ECO:0000256" key="3">
    <source>
        <dbReference type="ARBA" id="ARBA00022532"/>
    </source>
</evidence>
<evidence type="ECO:0000256" key="1">
    <source>
        <dbReference type="ARBA" id="ARBA00004751"/>
    </source>
</evidence>
<keyword evidence="4 6" id="KW-0808">Transferase</keyword>
<dbReference type="InterPro" id="IPR016142">
    <property type="entry name" value="Citrate_synth-like_lrg_a-sub"/>
</dbReference>
<comment type="pathway">
    <text evidence="1">Carbohydrate metabolism; tricarboxylic acid cycle; isocitrate from oxaloacetate: step 1/2.</text>
</comment>
<dbReference type="CDD" id="cd06110">
    <property type="entry name" value="BSuCS-II_like"/>
    <property type="match status" value="1"/>
</dbReference>
<protein>
    <recommendedName>
        <fullName evidence="6">Citrate synthase</fullName>
    </recommendedName>
</protein>
<dbReference type="InterPro" id="IPR016143">
    <property type="entry name" value="Citrate_synth-like_sm_a-sub"/>
</dbReference>
<name>A0A1D2YWF6_9BACI</name>
<evidence type="ECO:0000256" key="4">
    <source>
        <dbReference type="ARBA" id="ARBA00022679"/>
    </source>
</evidence>
<evidence type="ECO:0000313" key="9">
    <source>
        <dbReference type="Proteomes" id="UP000243739"/>
    </source>
</evidence>
<dbReference type="SUPFAM" id="SSF48256">
    <property type="entry name" value="Citrate synthase"/>
    <property type="match status" value="1"/>
</dbReference>
<dbReference type="Pfam" id="PF00285">
    <property type="entry name" value="Citrate_synt"/>
    <property type="match status" value="1"/>
</dbReference>
<dbReference type="STRING" id="337097.BHF71_06445"/>
<dbReference type="InterPro" id="IPR011278">
    <property type="entry name" value="2-MeCitrate/Citrate_synth_II"/>
</dbReference>
<evidence type="ECO:0000313" key="8">
    <source>
        <dbReference type="EMBL" id="OEG00081.1"/>
    </source>
</evidence>
<dbReference type="UniPathway" id="UPA00223"/>
<proteinExistence type="inferred from homology"/>
<dbReference type="PANTHER" id="PTHR11739">
    <property type="entry name" value="CITRATE SYNTHASE"/>
    <property type="match status" value="1"/>
</dbReference>
<dbReference type="InterPro" id="IPR002020">
    <property type="entry name" value="Citrate_synthase"/>
</dbReference>
<dbReference type="FunFam" id="1.10.230.10:FF:000003">
    <property type="entry name" value="Citrate synthase"/>
    <property type="match status" value="1"/>
</dbReference>
<comment type="similarity">
    <text evidence="2 6">Belongs to the citrate synthase family.</text>
</comment>
<dbReference type="GO" id="GO:0036440">
    <property type="term" value="F:citrate synthase activity"/>
    <property type="evidence" value="ECO:0007669"/>
    <property type="project" value="UniProtKB-EC"/>
</dbReference>
<dbReference type="Gene3D" id="1.10.580.10">
    <property type="entry name" value="Citrate Synthase, domain 1"/>
    <property type="match status" value="1"/>
</dbReference>
<dbReference type="EMBL" id="MIJF01000008">
    <property type="protein sequence ID" value="OEG00081.1"/>
    <property type="molecule type" value="Genomic_DNA"/>
</dbReference>
<dbReference type="NCBIfam" id="NF010637">
    <property type="entry name" value="PRK14034.1"/>
    <property type="match status" value="1"/>
</dbReference>
<reference evidence="8 9" key="1">
    <citation type="submission" date="2016-09" db="EMBL/GenBank/DDBJ databases">
        <title>Draft genome sequence for the type strain of Vulcanibacillus modesticaldus BR, a strictly anaerobic, moderately thermophilic, and nitrate-reducing bacterium from deep sea-hydrothermal vents of the Mid-Atlantic Ridge.</title>
        <authorList>
            <person name="Abin C.A."/>
            <person name="Hollibaugh J.T."/>
        </authorList>
    </citation>
    <scope>NUCLEOTIDE SEQUENCE [LARGE SCALE GENOMIC DNA]</scope>
    <source>
        <strain evidence="8 9">BR</strain>
    </source>
</reference>
<dbReference type="InterPro" id="IPR024176">
    <property type="entry name" value="Citrate_synthase_bac-typ"/>
</dbReference>
<dbReference type="PIRSF" id="PIRSF001369">
    <property type="entry name" value="Citrate_synth"/>
    <property type="match status" value="1"/>
</dbReference>